<evidence type="ECO:0000313" key="1">
    <source>
        <dbReference type="EMBL" id="CAF1394260.1"/>
    </source>
</evidence>
<keyword evidence="2" id="KW-1185">Reference proteome</keyword>
<evidence type="ECO:0000313" key="2">
    <source>
        <dbReference type="Proteomes" id="UP000663870"/>
    </source>
</evidence>
<organism evidence="1 2">
    <name type="scientific">Rotaria sordida</name>
    <dbReference type="NCBI Taxonomy" id="392033"/>
    <lineage>
        <taxon>Eukaryota</taxon>
        <taxon>Metazoa</taxon>
        <taxon>Spiralia</taxon>
        <taxon>Gnathifera</taxon>
        <taxon>Rotifera</taxon>
        <taxon>Eurotatoria</taxon>
        <taxon>Bdelloidea</taxon>
        <taxon>Philodinida</taxon>
        <taxon>Philodinidae</taxon>
        <taxon>Rotaria</taxon>
    </lineage>
</organism>
<protein>
    <submittedName>
        <fullName evidence="1">Uncharacterized protein</fullName>
    </submittedName>
</protein>
<sequence length="181" mass="21199">MSDRLSPKSSFVQLRFLLIQYQIVSVILEKYPNNFAFEISSRLVHFSDVLPELIYNLLCQCQCNCALRMIKNEMQSSDWCLMKHVIGFVHTINQSIFCLFILLQGKFIIIRTSAGNWSDEETGITIYCVLENGELRQYNVTIMTYLPYERINQSENSLLKEPIDSLQIHDKFVVTLDTRKW</sequence>
<comment type="caution">
    <text evidence="1">The sequence shown here is derived from an EMBL/GenBank/DDBJ whole genome shotgun (WGS) entry which is preliminary data.</text>
</comment>
<gene>
    <name evidence="1" type="ORF">JXQ802_LOCUS34382</name>
</gene>
<reference evidence="1" key="1">
    <citation type="submission" date="2021-02" db="EMBL/GenBank/DDBJ databases">
        <authorList>
            <person name="Nowell W R."/>
        </authorList>
    </citation>
    <scope>NUCLEOTIDE SEQUENCE</scope>
</reference>
<dbReference type="EMBL" id="CAJNOL010001630">
    <property type="protein sequence ID" value="CAF1394260.1"/>
    <property type="molecule type" value="Genomic_DNA"/>
</dbReference>
<proteinExistence type="predicted"/>
<dbReference type="Proteomes" id="UP000663870">
    <property type="component" value="Unassembled WGS sequence"/>
</dbReference>
<dbReference type="AlphaFoldDB" id="A0A815KJM6"/>
<name>A0A815KJM6_9BILA</name>
<accession>A0A815KJM6</accession>